<dbReference type="STRING" id="985053.VMUT_1882"/>
<feature type="transmembrane region" description="Helical" evidence="1">
    <location>
        <begin position="6"/>
        <end position="27"/>
    </location>
</feature>
<dbReference type="AlphaFoldDB" id="F0QVQ9"/>
<dbReference type="Proteomes" id="UP000007485">
    <property type="component" value="Chromosome"/>
</dbReference>
<keyword evidence="3" id="KW-1185">Reference proteome</keyword>
<name>F0QVQ9_VULM7</name>
<accession>F0QVQ9</accession>
<evidence type="ECO:0000256" key="1">
    <source>
        <dbReference type="SAM" id="Phobius"/>
    </source>
</evidence>
<dbReference type="HOGENOM" id="CLU_1178180_0_0_2"/>
<protein>
    <recommendedName>
        <fullName evidence="4">Calcineurin-like phosphoesterase domain-containing protein</fullName>
    </recommendedName>
</protein>
<evidence type="ECO:0000313" key="3">
    <source>
        <dbReference type="Proteomes" id="UP000007485"/>
    </source>
</evidence>
<dbReference type="GeneID" id="10289534"/>
<evidence type="ECO:0008006" key="4">
    <source>
        <dbReference type="Google" id="ProtNLM"/>
    </source>
</evidence>
<dbReference type="SUPFAM" id="SSF56300">
    <property type="entry name" value="Metallo-dependent phosphatases"/>
    <property type="match status" value="1"/>
</dbReference>
<dbReference type="eggNOG" id="arCOG05666">
    <property type="taxonomic scope" value="Archaea"/>
</dbReference>
<organism evidence="2 3">
    <name type="scientific">Vulcanisaeta moutnovskia (strain 768-28)</name>
    <dbReference type="NCBI Taxonomy" id="985053"/>
    <lineage>
        <taxon>Archaea</taxon>
        <taxon>Thermoproteota</taxon>
        <taxon>Thermoprotei</taxon>
        <taxon>Thermoproteales</taxon>
        <taxon>Thermoproteaceae</taxon>
        <taxon>Vulcanisaeta</taxon>
    </lineage>
</organism>
<reference evidence="2 3" key="1">
    <citation type="journal article" date="2011" name="J. Bacteriol.">
        <title>Complete genome sequence of 'Vulcanisaeta moutnovskia' strain 768-28, a novel member of the hyperthermophilic crenarchaeal genus vulcanisaeta.</title>
        <authorList>
            <person name="Gumerov V.M."/>
            <person name="Mardanov A.V."/>
            <person name="Beletsky A.V."/>
            <person name="Prokofeva M.I."/>
            <person name="Bonch-Osmolovskaya E.A."/>
            <person name="Ravin N.V."/>
            <person name="Skryabin K.G."/>
        </authorList>
    </citation>
    <scope>NUCLEOTIDE SEQUENCE [LARGE SCALE GENOMIC DNA]</scope>
    <source>
        <strain evidence="2 3">768-28</strain>
    </source>
</reference>
<keyword evidence="1" id="KW-0472">Membrane</keyword>
<dbReference type="InterPro" id="IPR029052">
    <property type="entry name" value="Metallo-depent_PP-like"/>
</dbReference>
<proteinExistence type="predicted"/>
<dbReference type="OrthoDB" id="28355at2157"/>
<dbReference type="KEGG" id="vmo:VMUT_1882"/>
<dbReference type="EMBL" id="CP002529">
    <property type="protein sequence ID" value="ADY02083.1"/>
    <property type="molecule type" value="Genomic_DNA"/>
</dbReference>
<keyword evidence="1" id="KW-0812">Transmembrane</keyword>
<gene>
    <name evidence="2" type="ordered locus">VMUT_1882</name>
</gene>
<sequence>MNQAIIAVPLILGLIIILTIYEMPFIYDNAYVKTVELNEDSSIIAVSDLHLESNTRDLNCIGNYIRSINQDNNIYLIINGDLFDRAHGQSLSQSHIHELIHRLNLTSIGSLRKVIYVMAMYDHDPRVNYGEVHYEINGVSIKAIHGVLRVVMGNNTYWFLHGDYIVKNGLIASLMNKLLNGAYDRLVRFTINAKTGAKATDWIVIGHTHVPGVNRGLRIVNTGSWIDSAPFPASH</sequence>
<keyword evidence="1" id="KW-1133">Transmembrane helix</keyword>
<evidence type="ECO:0000313" key="2">
    <source>
        <dbReference type="EMBL" id="ADY02083.1"/>
    </source>
</evidence>
<dbReference type="RefSeq" id="WP_013605245.1">
    <property type="nucleotide sequence ID" value="NC_015151.1"/>
</dbReference>
<dbReference type="Gene3D" id="3.60.21.10">
    <property type="match status" value="1"/>
</dbReference>